<dbReference type="RefSeq" id="WP_124080540.1">
    <property type="nucleotide sequence ID" value="NZ_UWPJ01000024.1"/>
</dbReference>
<dbReference type="Proteomes" id="UP000277294">
    <property type="component" value="Unassembled WGS sequence"/>
</dbReference>
<evidence type="ECO:0000313" key="3">
    <source>
        <dbReference type="Proteomes" id="UP000277294"/>
    </source>
</evidence>
<dbReference type="PROSITE" id="PS51819">
    <property type="entry name" value="VOC"/>
    <property type="match status" value="2"/>
</dbReference>
<dbReference type="InterPro" id="IPR029068">
    <property type="entry name" value="Glyas_Bleomycin-R_OHBP_Dase"/>
</dbReference>
<keyword evidence="2" id="KW-0560">Oxidoreductase</keyword>
<feature type="domain" description="VOC" evidence="1">
    <location>
        <begin position="188"/>
        <end position="301"/>
    </location>
</feature>
<dbReference type="EC" id="1.13.11.2" evidence="2"/>
<dbReference type="EMBL" id="UWPJ01000024">
    <property type="protein sequence ID" value="VCU71077.1"/>
    <property type="molecule type" value="Genomic_DNA"/>
</dbReference>
<gene>
    <name evidence="2" type="primary">catE</name>
    <name evidence="2" type="ORF">PIGHUM_03157</name>
</gene>
<dbReference type="OrthoDB" id="9804944at2"/>
<dbReference type="Gene3D" id="3.10.180.10">
    <property type="entry name" value="2,3-Dihydroxybiphenyl 1,2-Dioxygenase, domain 1"/>
    <property type="match status" value="2"/>
</dbReference>
<protein>
    <submittedName>
        <fullName evidence="2">Catechol-2,3-dioxygenase</fullName>
        <ecNumber evidence="2">1.13.11.2</ecNumber>
    </submittedName>
</protein>
<feature type="domain" description="VOC" evidence="1">
    <location>
        <begin position="17"/>
        <end position="136"/>
    </location>
</feature>
<organism evidence="2 3">
    <name type="scientific">Pigmentiphaga humi</name>
    <dbReference type="NCBI Taxonomy" id="2478468"/>
    <lineage>
        <taxon>Bacteria</taxon>
        <taxon>Pseudomonadati</taxon>
        <taxon>Pseudomonadota</taxon>
        <taxon>Betaproteobacteria</taxon>
        <taxon>Burkholderiales</taxon>
        <taxon>Alcaligenaceae</taxon>
        <taxon>Pigmentiphaga</taxon>
    </lineage>
</organism>
<dbReference type="PANTHER" id="PTHR43279">
    <property type="entry name" value="CATECHOL-2,3-DIOXYGENASE"/>
    <property type="match status" value="1"/>
</dbReference>
<dbReference type="Pfam" id="PF00903">
    <property type="entry name" value="Glyoxalase"/>
    <property type="match status" value="2"/>
</dbReference>
<accession>A0A3P4B454</accession>
<dbReference type="InterPro" id="IPR004360">
    <property type="entry name" value="Glyas_Fos-R_dOase_dom"/>
</dbReference>
<dbReference type="InterPro" id="IPR037523">
    <property type="entry name" value="VOC_core"/>
</dbReference>
<proteinExistence type="predicted"/>
<evidence type="ECO:0000313" key="2">
    <source>
        <dbReference type="EMBL" id="VCU71077.1"/>
    </source>
</evidence>
<keyword evidence="2" id="KW-0223">Dioxygenase</keyword>
<keyword evidence="3" id="KW-1185">Reference proteome</keyword>
<name>A0A3P4B454_9BURK</name>
<dbReference type="AlphaFoldDB" id="A0A3P4B454"/>
<sequence length="321" mass="35750">MNPIQAKDRPVYFSPRRLAHSNQFVSDYVKACDFYRDVFGFAEAYRQPDNLASFLSNGNTYHDFALIDLRSHYAPEGQKPGLNHLAFEVESEAALVESYKRAVADGIGPMRAADHDVAHSIYMRDPDGNAVEFYADVVEDWEEARKGIIIKQKPKWEPGVTNVPDARCLVNPHPRLKRLEGALVQGKRVTHIGLSVRDFDAMFEFYTTVAGLKTYFGDRSGPCVLLAGSASTGDIALIRQAQAPAGMHHVGVEVWSERDLDAAMRGAERLGATIVREVNHASRRAVSVADTDGLVMQLYVDRDWRPEVIASASEEDLPYLL</sequence>
<evidence type="ECO:0000259" key="1">
    <source>
        <dbReference type="PROSITE" id="PS51819"/>
    </source>
</evidence>
<dbReference type="SUPFAM" id="SSF54593">
    <property type="entry name" value="Glyoxalase/Bleomycin resistance protein/Dihydroxybiphenyl dioxygenase"/>
    <property type="match status" value="2"/>
</dbReference>
<reference evidence="2 3" key="1">
    <citation type="submission" date="2018-10" db="EMBL/GenBank/DDBJ databases">
        <authorList>
            <person name="Criscuolo A."/>
        </authorList>
    </citation>
    <scope>NUCLEOTIDE SEQUENCE [LARGE SCALE GENOMIC DNA]</scope>
    <source>
        <strain evidence="2">DnA1</strain>
    </source>
</reference>
<dbReference type="PANTHER" id="PTHR43279:SF1">
    <property type="entry name" value="CATECHOL-2,3-DIOXYGENASE"/>
    <property type="match status" value="1"/>
</dbReference>
<dbReference type="GO" id="GO:0018577">
    <property type="term" value="F:catechol 2,3-dioxygenase activity"/>
    <property type="evidence" value="ECO:0007669"/>
    <property type="project" value="UniProtKB-EC"/>
</dbReference>